<evidence type="ECO:0000313" key="2">
    <source>
        <dbReference type="EMBL" id="NBL65005.1"/>
    </source>
</evidence>
<keyword evidence="3" id="KW-1185">Reference proteome</keyword>
<organism evidence="2 3">
    <name type="scientific">Flavobacterium ichthyis</name>
    <dbReference type="NCBI Taxonomy" id="2698827"/>
    <lineage>
        <taxon>Bacteria</taxon>
        <taxon>Pseudomonadati</taxon>
        <taxon>Bacteroidota</taxon>
        <taxon>Flavobacteriia</taxon>
        <taxon>Flavobacteriales</taxon>
        <taxon>Flavobacteriaceae</taxon>
        <taxon>Flavobacterium</taxon>
    </lineage>
</organism>
<dbReference type="RefSeq" id="WP_166536830.1">
    <property type="nucleotide sequence ID" value="NZ_JAABLM010000007.1"/>
</dbReference>
<reference evidence="3" key="1">
    <citation type="submission" date="2020-01" db="EMBL/GenBank/DDBJ databases">
        <title>Sphingomonas sp. strain CSW-10.</title>
        <authorList>
            <person name="Chen W.-M."/>
        </authorList>
    </citation>
    <scope>NUCLEOTIDE SEQUENCE [LARGE SCALE GENOMIC DNA]</scope>
    <source>
        <strain evidence="3">NST-5</strain>
    </source>
</reference>
<dbReference type="Proteomes" id="UP000798602">
    <property type="component" value="Unassembled WGS sequence"/>
</dbReference>
<evidence type="ECO:0008006" key="4">
    <source>
        <dbReference type="Google" id="ProtNLM"/>
    </source>
</evidence>
<name>A0ABW9Z808_9FLAO</name>
<proteinExistence type="predicted"/>
<dbReference type="EMBL" id="JAABLM010000007">
    <property type="protein sequence ID" value="NBL65005.1"/>
    <property type="molecule type" value="Genomic_DNA"/>
</dbReference>
<feature type="chain" id="PRO_5045460449" description="Outer membrane protein beta-barrel domain-containing protein" evidence="1">
    <location>
        <begin position="17"/>
        <end position="209"/>
    </location>
</feature>
<evidence type="ECO:0000256" key="1">
    <source>
        <dbReference type="SAM" id="SignalP"/>
    </source>
</evidence>
<accession>A0ABW9Z808</accession>
<gene>
    <name evidence="2" type="ORF">GV828_07310</name>
</gene>
<feature type="signal peptide" evidence="1">
    <location>
        <begin position="1"/>
        <end position="16"/>
    </location>
</feature>
<comment type="caution">
    <text evidence="2">The sequence shown here is derived from an EMBL/GenBank/DDBJ whole genome shotgun (WGS) entry which is preliminary data.</text>
</comment>
<protein>
    <recommendedName>
        <fullName evidence="4">Outer membrane protein beta-barrel domain-containing protein</fullName>
    </recommendedName>
</protein>
<evidence type="ECO:0000313" key="3">
    <source>
        <dbReference type="Proteomes" id="UP000798602"/>
    </source>
</evidence>
<sequence>MKKNFALLLLTFPMFAQVNTDTIPKTNPIIFTEGFAGFAGSDNGGMWFSGVNLNYQFNKTDLLTAKYSFNQALQSRYVYLSPFVTFPILEEQEIQNEWALLYGKRWIDKGFSYGVSAGISYVDRQYLDQNNENVFRYYKENYFGVAYEFNIKWFKKDKKRFRALYGIIPVTKRKVAFGRSVGFKLVGNFSRNNYIGLGMSYGFGWHKKY</sequence>
<keyword evidence="1" id="KW-0732">Signal</keyword>